<organism evidence="1 2">
    <name type="scientific">Mucuna pruriens</name>
    <name type="common">Velvet bean</name>
    <name type="synonym">Dolichos pruriens</name>
    <dbReference type="NCBI Taxonomy" id="157652"/>
    <lineage>
        <taxon>Eukaryota</taxon>
        <taxon>Viridiplantae</taxon>
        <taxon>Streptophyta</taxon>
        <taxon>Embryophyta</taxon>
        <taxon>Tracheophyta</taxon>
        <taxon>Spermatophyta</taxon>
        <taxon>Magnoliopsida</taxon>
        <taxon>eudicotyledons</taxon>
        <taxon>Gunneridae</taxon>
        <taxon>Pentapetalae</taxon>
        <taxon>rosids</taxon>
        <taxon>fabids</taxon>
        <taxon>Fabales</taxon>
        <taxon>Fabaceae</taxon>
        <taxon>Papilionoideae</taxon>
        <taxon>50 kb inversion clade</taxon>
        <taxon>NPAAA clade</taxon>
        <taxon>indigoferoid/millettioid clade</taxon>
        <taxon>Phaseoleae</taxon>
        <taxon>Mucuna</taxon>
    </lineage>
</organism>
<dbReference type="AlphaFoldDB" id="A0A371HAN7"/>
<evidence type="ECO:0000313" key="2">
    <source>
        <dbReference type="Proteomes" id="UP000257109"/>
    </source>
</evidence>
<proteinExistence type="predicted"/>
<comment type="caution">
    <text evidence="1">The sequence shown here is derived from an EMBL/GenBank/DDBJ whole genome shotgun (WGS) entry which is preliminary data.</text>
</comment>
<dbReference type="EMBL" id="QJKJ01003122">
    <property type="protein sequence ID" value="RDX99851.1"/>
    <property type="molecule type" value="Genomic_DNA"/>
</dbReference>
<dbReference type="Gene3D" id="3.30.70.270">
    <property type="match status" value="1"/>
</dbReference>
<feature type="non-terminal residue" evidence="1">
    <location>
        <position position="71"/>
    </location>
</feature>
<dbReference type="OrthoDB" id="1691035at2759"/>
<evidence type="ECO:0000313" key="1">
    <source>
        <dbReference type="EMBL" id="RDX99851.1"/>
    </source>
</evidence>
<gene>
    <name evidence="1" type="primary">pol</name>
    <name evidence="1" type="ORF">CR513_17030</name>
</gene>
<dbReference type="PANTHER" id="PTHR35046:SF9">
    <property type="entry name" value="RNA-DIRECTED DNA POLYMERASE"/>
    <property type="match status" value="1"/>
</dbReference>
<protein>
    <submittedName>
        <fullName evidence="1">Retrovirus-related Pol polyprotein from transposon gypsy</fullName>
    </submittedName>
</protein>
<reference evidence="1" key="1">
    <citation type="submission" date="2018-05" db="EMBL/GenBank/DDBJ databases">
        <title>Draft genome of Mucuna pruriens seed.</title>
        <authorList>
            <person name="Nnadi N.E."/>
            <person name="Vos R."/>
            <person name="Hasami M.H."/>
            <person name="Devisetty U.K."/>
            <person name="Aguiy J.C."/>
        </authorList>
    </citation>
    <scope>NUCLEOTIDE SEQUENCE [LARGE SCALE GENOMIC DNA]</scope>
    <source>
        <strain evidence="1">JCA_2017</strain>
    </source>
</reference>
<accession>A0A371HAN7</accession>
<keyword evidence="2" id="KW-1185">Reference proteome</keyword>
<sequence>MCYVVNTSLDNLLYVGSKGFKVVVEKVKAIPGWPTPKIVSNVKSFHGIARFYRHFVKNFSILVVTLNKILK</sequence>
<dbReference type="InterPro" id="IPR043502">
    <property type="entry name" value="DNA/RNA_pol_sf"/>
</dbReference>
<dbReference type="PANTHER" id="PTHR35046">
    <property type="entry name" value="ZINC KNUCKLE (CCHC-TYPE) FAMILY PROTEIN"/>
    <property type="match status" value="1"/>
</dbReference>
<dbReference type="SUPFAM" id="SSF56672">
    <property type="entry name" value="DNA/RNA polymerases"/>
    <property type="match status" value="1"/>
</dbReference>
<dbReference type="Proteomes" id="UP000257109">
    <property type="component" value="Unassembled WGS sequence"/>
</dbReference>
<dbReference type="InterPro" id="IPR043128">
    <property type="entry name" value="Rev_trsase/Diguanyl_cyclase"/>
</dbReference>
<feature type="non-terminal residue" evidence="1">
    <location>
        <position position="1"/>
    </location>
</feature>
<name>A0A371HAN7_MUCPR</name>